<accession>A0A8A1MGM3</accession>
<dbReference type="VEuPathDB" id="FungiDB:I7I51_00344"/>
<evidence type="ECO:0000313" key="2">
    <source>
        <dbReference type="Proteomes" id="UP000663671"/>
    </source>
</evidence>
<dbReference type="Proteomes" id="UP000663671">
    <property type="component" value="Chromosome 1"/>
</dbReference>
<name>A0A8A1MGM3_AJECA</name>
<organism evidence="1 2">
    <name type="scientific">Ajellomyces capsulatus</name>
    <name type="common">Darling's disease fungus</name>
    <name type="synonym">Histoplasma capsulatum</name>
    <dbReference type="NCBI Taxonomy" id="5037"/>
    <lineage>
        <taxon>Eukaryota</taxon>
        <taxon>Fungi</taxon>
        <taxon>Dikarya</taxon>
        <taxon>Ascomycota</taxon>
        <taxon>Pezizomycotina</taxon>
        <taxon>Eurotiomycetes</taxon>
        <taxon>Eurotiomycetidae</taxon>
        <taxon>Onygenales</taxon>
        <taxon>Ajellomycetaceae</taxon>
        <taxon>Histoplasma</taxon>
    </lineage>
</organism>
<evidence type="ECO:0000313" key="1">
    <source>
        <dbReference type="EMBL" id="QSS63287.1"/>
    </source>
</evidence>
<sequence>MFFAGRKQKPHPDADGRVFYDIHAGKARPKPACSRRDAEKPGQLDQDLVEGIEVVRWERSKFGESNQWRKEVAESGPLNVIGRYEIHIPECCDVVIDDEKQCLLRPFKAYLDRSWTMKSPIEVDERIMNTGLKKFVVLIEVARD</sequence>
<reference evidence="1" key="1">
    <citation type="submission" date="2021-01" db="EMBL/GenBank/DDBJ databases">
        <title>Chromosome-level genome assembly of a human fungal pathogen reveals clustering of transcriptionally co-regulated genes.</title>
        <authorList>
            <person name="Voorhies M."/>
            <person name="Cohen S."/>
            <person name="Shea T.P."/>
            <person name="Petrus S."/>
            <person name="Munoz J.F."/>
            <person name="Poplawski S."/>
            <person name="Goldman W.E."/>
            <person name="Michael T."/>
            <person name="Cuomo C.A."/>
            <person name="Sil A."/>
            <person name="Beyhan S."/>
        </authorList>
    </citation>
    <scope>NUCLEOTIDE SEQUENCE</scope>
    <source>
        <strain evidence="1">WU24</strain>
    </source>
</reference>
<feature type="non-terminal residue" evidence="1">
    <location>
        <position position="144"/>
    </location>
</feature>
<proteinExistence type="predicted"/>
<dbReference type="EMBL" id="CP069114">
    <property type="protein sequence ID" value="QSS63287.1"/>
    <property type="molecule type" value="Genomic_DNA"/>
</dbReference>
<dbReference type="AlphaFoldDB" id="A0A8A1MGM3"/>
<protein>
    <submittedName>
        <fullName evidence="1">Uncharacterized protein</fullName>
    </submittedName>
</protein>
<gene>
    <name evidence="1" type="ORF">I7I51_00344</name>
</gene>